<organism evidence="1 2">
    <name type="scientific">Photobacterium angustum</name>
    <dbReference type="NCBI Taxonomy" id="661"/>
    <lineage>
        <taxon>Bacteria</taxon>
        <taxon>Pseudomonadati</taxon>
        <taxon>Pseudomonadota</taxon>
        <taxon>Gammaproteobacteria</taxon>
        <taxon>Vibrionales</taxon>
        <taxon>Vibrionaceae</taxon>
        <taxon>Photobacterium</taxon>
    </lineage>
</organism>
<evidence type="ECO:0000313" key="1">
    <source>
        <dbReference type="EMBL" id="PQJ62388.1"/>
    </source>
</evidence>
<gene>
    <name evidence="1" type="ORF">BTO08_19330</name>
</gene>
<dbReference type="OrthoDB" id="9812283at2"/>
<protein>
    <submittedName>
        <fullName evidence="1">Uncharacterized protein</fullName>
    </submittedName>
</protein>
<dbReference type="Proteomes" id="UP000238730">
    <property type="component" value="Unassembled WGS sequence"/>
</dbReference>
<dbReference type="RefSeq" id="WP_105062198.1">
    <property type="nucleotide sequence ID" value="NZ_MSCJ01000003.1"/>
</dbReference>
<proteinExistence type="predicted"/>
<dbReference type="AlphaFoldDB" id="A0A2S7VK09"/>
<accession>A0A2S7VK09</accession>
<dbReference type="EMBL" id="MSCJ01000003">
    <property type="protein sequence ID" value="PQJ62388.1"/>
    <property type="molecule type" value="Genomic_DNA"/>
</dbReference>
<reference evidence="1 2" key="1">
    <citation type="submission" date="2016-12" db="EMBL/GenBank/DDBJ databases">
        <title>Diversity of luminous bacteria.</title>
        <authorList>
            <person name="Yoshizawa S."/>
            <person name="Kogure K."/>
        </authorList>
    </citation>
    <scope>NUCLEOTIDE SEQUENCE [LARGE SCALE GENOMIC DNA]</scope>
    <source>
        <strain evidence="1 2">LC1-200</strain>
    </source>
</reference>
<name>A0A2S7VK09_PHOAN</name>
<comment type="caution">
    <text evidence="1">The sequence shown here is derived from an EMBL/GenBank/DDBJ whole genome shotgun (WGS) entry which is preliminary data.</text>
</comment>
<evidence type="ECO:0000313" key="2">
    <source>
        <dbReference type="Proteomes" id="UP000238730"/>
    </source>
</evidence>
<sequence>MTTSKIELNDLHDKNINYLIGAGASAGLFPTLALDIHTEGKYETIETLATEFDSIDAKHLKALLLMYYYEECIKPVISVDFTALEDDKQIVIDNYKKFMKLNLEILHRKRGYDRKINFFTTNYDSCLAYAADELYEEKSIRFNINDGSRGFHKKIVEARNFDCMTTESGIFDRNKEVQRQINLIHLHGSAFWRKHNDSILVDYSSPDKIVSESSIDRMYYGDFKEMLESSFHTVDQLCSMIIDDDNKAAFENIQYDFYREYNQLPIVNPTKWKFHETVFEEHYYQMLRHLSYELEKPNSVLIAFGFSFADEHIRNLIKRSLTNPTLQVYICCYRETMIPELQKYFSDFNNIEYVVHEKGEVLDFSYFNSHVLTLGEDDA</sequence>